<keyword evidence="2" id="KW-0418">Kinase</keyword>
<gene>
    <name evidence="2" type="ORF">PMES_01697</name>
</gene>
<dbReference type="InterPro" id="IPR011009">
    <property type="entry name" value="Kinase-like_dom_sf"/>
</dbReference>
<organism evidence="2 3">
    <name type="scientific">Profundibacterium mesophilum KAUST100406-0324</name>
    <dbReference type="NCBI Taxonomy" id="1037889"/>
    <lineage>
        <taxon>Bacteria</taxon>
        <taxon>Pseudomonadati</taxon>
        <taxon>Pseudomonadota</taxon>
        <taxon>Alphaproteobacteria</taxon>
        <taxon>Rhodobacterales</taxon>
        <taxon>Roseobacteraceae</taxon>
        <taxon>Profundibacterium</taxon>
    </lineage>
</organism>
<dbReference type="EMBL" id="APKE01000020">
    <property type="protein sequence ID" value="KAF0675942.1"/>
    <property type="molecule type" value="Genomic_DNA"/>
</dbReference>
<reference evidence="2" key="1">
    <citation type="submission" date="2013-03" db="EMBL/GenBank/DDBJ databases">
        <title>Genome Sequence of the Profundibacterium mesophilum strain KAUST100406-0324T from Red Sea, a novel genus in the family Rhodobacteraceae.</title>
        <authorList>
            <person name="Essack M."/>
            <person name="Alam I."/>
            <person name="Lafi F."/>
            <person name="Alawi W."/>
            <person name="Kamanu F."/>
            <person name="Al-Suwailem A."/>
            <person name="Lee O.O."/>
            <person name="Xu Y."/>
            <person name="Bajic V."/>
            <person name="Qian P.-Y."/>
            <person name="Archer J."/>
        </authorList>
    </citation>
    <scope>NUCLEOTIDE SEQUENCE</scope>
    <source>
        <strain evidence="2">KAUST100406-0324</strain>
    </source>
</reference>
<dbReference type="InterPro" id="IPR002575">
    <property type="entry name" value="Aminoglycoside_PTrfase"/>
</dbReference>
<dbReference type="AlphaFoldDB" id="A0A921TDA4"/>
<evidence type="ECO:0000259" key="1">
    <source>
        <dbReference type="Pfam" id="PF01636"/>
    </source>
</evidence>
<proteinExistence type="predicted"/>
<dbReference type="OrthoDB" id="241498at2"/>
<dbReference type="SUPFAM" id="SSF56112">
    <property type="entry name" value="Protein kinase-like (PK-like)"/>
    <property type="match status" value="1"/>
</dbReference>
<name>A0A921TDA4_9RHOB</name>
<comment type="caution">
    <text evidence="2">The sequence shown here is derived from an EMBL/GenBank/DDBJ whole genome shotgun (WGS) entry which is preliminary data.</text>
</comment>
<accession>A0A921TDA4</accession>
<sequence>MSAGLALTALRAAAHWTQAPAPPRLIAHRENAVFLLALGDGRRGALRLHRGGYQGDAHIRSELAWTEAIAGAGFPCPAPIRSLSNALLECLPCGTRASVTGWIDAAPFAPAAPPDFHALGARIAALHRASDAIALPEGFERPAWSAEGLLGEEPLWGRFWENPALDPGEAALLGALRPELRHALRGMDADWGLIHGDLLSGNLLHGERGPVIIDFDDGGWGWRLYDLGTALIESVGAADFSERRDAIAEGYGLGDARRLSLFVLLRALASAGWVMSRTRRGDPRQRAYALRALVCARAYAGSNSPA</sequence>
<keyword evidence="2" id="KW-0808">Transferase</keyword>
<dbReference type="Proteomes" id="UP000698242">
    <property type="component" value="Unassembled WGS sequence"/>
</dbReference>
<dbReference type="RefSeq" id="WP_159965266.1">
    <property type="nucleotide sequence ID" value="NZ_APKE01000020.1"/>
</dbReference>
<protein>
    <submittedName>
        <fullName evidence="2">Serinethreonine protein kinase</fullName>
    </submittedName>
</protein>
<evidence type="ECO:0000313" key="2">
    <source>
        <dbReference type="EMBL" id="KAF0675942.1"/>
    </source>
</evidence>
<dbReference type="GO" id="GO:0016301">
    <property type="term" value="F:kinase activity"/>
    <property type="evidence" value="ECO:0007669"/>
    <property type="project" value="UniProtKB-KW"/>
</dbReference>
<dbReference type="Gene3D" id="3.90.1200.10">
    <property type="match status" value="1"/>
</dbReference>
<dbReference type="Pfam" id="PF01636">
    <property type="entry name" value="APH"/>
    <property type="match status" value="1"/>
</dbReference>
<evidence type="ECO:0000313" key="3">
    <source>
        <dbReference type="Proteomes" id="UP000698242"/>
    </source>
</evidence>
<keyword evidence="3" id="KW-1185">Reference proteome</keyword>
<feature type="domain" description="Aminoglycoside phosphotransferase" evidence="1">
    <location>
        <begin position="29"/>
        <end position="260"/>
    </location>
</feature>